<gene>
    <name evidence="2" type="ORF">AYI68_g1665</name>
</gene>
<dbReference type="Proteomes" id="UP000187455">
    <property type="component" value="Unassembled WGS sequence"/>
</dbReference>
<comment type="caution">
    <text evidence="2">The sequence shown here is derived from an EMBL/GenBank/DDBJ whole genome shotgun (WGS) entry which is preliminary data.</text>
</comment>
<feature type="compositionally biased region" description="Basic and acidic residues" evidence="1">
    <location>
        <begin position="164"/>
        <end position="178"/>
    </location>
</feature>
<dbReference type="EMBL" id="LSSL01000594">
    <property type="protein sequence ID" value="OLY84172.1"/>
    <property type="molecule type" value="Genomic_DNA"/>
</dbReference>
<dbReference type="Pfam" id="PF08208">
    <property type="entry name" value="RNA_polI_A34"/>
    <property type="match status" value="1"/>
</dbReference>
<reference evidence="2 3" key="1">
    <citation type="journal article" date="2016" name="Mol. Biol. Evol.">
        <title>Genome-Wide Survey of Gut Fungi (Harpellales) Reveals the First Horizontally Transferred Ubiquitin Gene from a Mosquito Host.</title>
        <authorList>
            <person name="Wang Y."/>
            <person name="White M.M."/>
            <person name="Kvist S."/>
            <person name="Moncalvo J.M."/>
        </authorList>
    </citation>
    <scope>NUCLEOTIDE SEQUENCE [LARGE SCALE GENOMIC DNA]</scope>
    <source>
        <strain evidence="2 3">ALG-7-W6</strain>
    </source>
</reference>
<dbReference type="Gene3D" id="6.20.250.70">
    <property type="match status" value="1"/>
</dbReference>
<accession>A0A1R0H4N3</accession>
<dbReference type="InterPro" id="IPR013240">
    <property type="entry name" value="DNA-dir_RNA_pol1_su_RPA34"/>
</dbReference>
<feature type="compositionally biased region" description="Basic residues" evidence="1">
    <location>
        <begin position="230"/>
        <end position="244"/>
    </location>
</feature>
<evidence type="ECO:0000313" key="3">
    <source>
        <dbReference type="Proteomes" id="UP000187455"/>
    </source>
</evidence>
<dbReference type="GO" id="GO:0006360">
    <property type="term" value="P:transcription by RNA polymerase I"/>
    <property type="evidence" value="ECO:0007669"/>
    <property type="project" value="InterPro"/>
</dbReference>
<proteinExistence type="predicted"/>
<evidence type="ECO:0000256" key="1">
    <source>
        <dbReference type="SAM" id="MobiDB-lite"/>
    </source>
</evidence>
<dbReference type="AlphaFoldDB" id="A0A1R0H4N3"/>
<dbReference type="OrthoDB" id="76224at2759"/>
<feature type="region of interest" description="Disordered" evidence="1">
    <location>
        <begin position="164"/>
        <end position="244"/>
    </location>
</feature>
<name>A0A1R0H4N3_9FUNG</name>
<dbReference type="PANTHER" id="PTHR28155">
    <property type="entry name" value="ACR243WP"/>
    <property type="match status" value="1"/>
</dbReference>
<dbReference type="PANTHER" id="PTHR28155:SF1">
    <property type="entry name" value="DNA-DIRECTED RNA POLYMERASE I SUBUNIT RPA34.5-DOMAIN-CONTAINING PROTEIN"/>
    <property type="match status" value="1"/>
</dbReference>
<organism evidence="2 3">
    <name type="scientific">Smittium mucronatum</name>
    <dbReference type="NCBI Taxonomy" id="133383"/>
    <lineage>
        <taxon>Eukaryota</taxon>
        <taxon>Fungi</taxon>
        <taxon>Fungi incertae sedis</taxon>
        <taxon>Zoopagomycota</taxon>
        <taxon>Kickxellomycotina</taxon>
        <taxon>Harpellomycetes</taxon>
        <taxon>Harpellales</taxon>
        <taxon>Legeriomycetaceae</taxon>
        <taxon>Smittium</taxon>
    </lineage>
</organism>
<keyword evidence="3" id="KW-1185">Reference proteome</keyword>
<dbReference type="InterPro" id="IPR053263">
    <property type="entry name" value="Euk_RPA34_RNAP_subunit"/>
</dbReference>
<evidence type="ECO:0008006" key="4">
    <source>
        <dbReference type="Google" id="ProtNLM"/>
    </source>
</evidence>
<evidence type="ECO:0000313" key="2">
    <source>
        <dbReference type="EMBL" id="OLY84172.1"/>
    </source>
</evidence>
<protein>
    <recommendedName>
        <fullName evidence="4">DNA-directed RNA polymerase I subunit RPA34</fullName>
    </recommendedName>
</protein>
<sequence>MLSFEVPPEFEKVEVSDSNLFDISNLDGKEIWILRTPNNFDSSTLNNLEIDYVKSKKAEKPLFNLKTEKSDGFELFHAGDGEEAGGLEINGLKILLPDQIDTKEYCQAPKSKRVGLIVKEKVIIPNLVDAGKRAKEKTKPLTRKQLPNMKLMFKPFGFNSKIKTNEIDSQKDEPESKKLKSSKPDVQSKPNPETQDIAPMDVDNENLNTTNEKNKTPSKIETPKNPNISKPKKNKSSKKIKKSA</sequence>